<name>A0A974DGY6_XENLA</name>
<reference evidence="2" key="1">
    <citation type="journal article" date="2016" name="Nature">
        <title>Genome evolution in the allotetraploid frog Xenopus laevis.</title>
        <authorList>
            <person name="Session A.M."/>
            <person name="Uno Y."/>
            <person name="Kwon T."/>
            <person name="Chapman J.A."/>
            <person name="Toyoda A."/>
            <person name="Takahashi S."/>
            <person name="Fukui A."/>
            <person name="Hikosaka A."/>
            <person name="Suzuki A."/>
            <person name="Kondo M."/>
            <person name="van Heeringen S.J."/>
            <person name="Quigley I."/>
            <person name="Heinz S."/>
            <person name="Ogino H."/>
            <person name="Ochi H."/>
            <person name="Hellsten U."/>
            <person name="Lyons J.B."/>
            <person name="Simakov O."/>
            <person name="Putnam N."/>
            <person name="Stites J."/>
            <person name="Kuroki Y."/>
            <person name="Tanaka T."/>
            <person name="Michiue T."/>
            <person name="Watanabe M."/>
            <person name="Bogdanovic O."/>
            <person name="Lister R."/>
            <person name="Georgiou G."/>
            <person name="Paranjpe S.S."/>
            <person name="van Kruijsbergen I."/>
            <person name="Shu S."/>
            <person name="Carlson J."/>
            <person name="Kinoshita T."/>
            <person name="Ohta Y."/>
            <person name="Mawaribuchi S."/>
            <person name="Jenkins J."/>
            <person name="Grimwood J."/>
            <person name="Schmutz J."/>
            <person name="Mitros T."/>
            <person name="Mozaffari S.V."/>
            <person name="Suzuki Y."/>
            <person name="Haramoto Y."/>
            <person name="Yamamoto T.S."/>
            <person name="Takagi C."/>
            <person name="Heald R."/>
            <person name="Miller K."/>
            <person name="Haudenschild C."/>
            <person name="Kitzman J."/>
            <person name="Nakayama T."/>
            <person name="Izutsu Y."/>
            <person name="Robert J."/>
            <person name="Fortriede J."/>
            <person name="Burns K."/>
            <person name="Lotay V."/>
            <person name="Karimi K."/>
            <person name="Yasuoka Y."/>
            <person name="Dichmann D.S."/>
            <person name="Flajnik M.F."/>
            <person name="Houston D.W."/>
            <person name="Shendure J."/>
            <person name="DuPasquier L."/>
            <person name="Vize P.D."/>
            <person name="Zorn A.M."/>
            <person name="Ito M."/>
            <person name="Marcotte E.M."/>
            <person name="Wallingford J.B."/>
            <person name="Ito Y."/>
            <person name="Asashima M."/>
            <person name="Ueno N."/>
            <person name="Matsuda Y."/>
            <person name="Veenstra G.J."/>
            <person name="Fujiyama A."/>
            <person name="Harland R.M."/>
            <person name="Taira M."/>
            <person name="Rokhsar D.S."/>
        </authorList>
    </citation>
    <scope>NUCLEOTIDE SEQUENCE [LARGE SCALE GENOMIC DNA]</scope>
    <source>
        <strain evidence="2">J</strain>
    </source>
</reference>
<gene>
    <name evidence="1" type="ORF">XELAEV_18014864mg</name>
</gene>
<dbReference type="EMBL" id="CM004469">
    <property type="protein sequence ID" value="OCT91808.1"/>
    <property type="molecule type" value="Genomic_DNA"/>
</dbReference>
<accession>A0A974DGY6</accession>
<protein>
    <submittedName>
        <fullName evidence="1">Uncharacterized protein</fullName>
    </submittedName>
</protein>
<proteinExistence type="predicted"/>
<organism evidence="1 2">
    <name type="scientific">Xenopus laevis</name>
    <name type="common">African clawed frog</name>
    <dbReference type="NCBI Taxonomy" id="8355"/>
    <lineage>
        <taxon>Eukaryota</taxon>
        <taxon>Metazoa</taxon>
        <taxon>Chordata</taxon>
        <taxon>Craniata</taxon>
        <taxon>Vertebrata</taxon>
        <taxon>Euteleostomi</taxon>
        <taxon>Amphibia</taxon>
        <taxon>Batrachia</taxon>
        <taxon>Anura</taxon>
        <taxon>Pipoidea</taxon>
        <taxon>Pipidae</taxon>
        <taxon>Xenopodinae</taxon>
        <taxon>Xenopus</taxon>
        <taxon>Xenopus</taxon>
    </lineage>
</organism>
<dbReference type="Proteomes" id="UP000694892">
    <property type="component" value="Chromosome 2S"/>
</dbReference>
<evidence type="ECO:0000313" key="1">
    <source>
        <dbReference type="EMBL" id="OCT91808.1"/>
    </source>
</evidence>
<dbReference type="AlphaFoldDB" id="A0A974DGY6"/>
<evidence type="ECO:0000313" key="2">
    <source>
        <dbReference type="Proteomes" id="UP000694892"/>
    </source>
</evidence>
<sequence length="94" mass="11347">MLEIALLQNKWELPDCVWQDMANHRAKRMRFLCALVICCHNHMWLPKLYATRHHKNCLFRPTLGRDLIASPRPAYKRIRTWMRLNRHLVPFVSP</sequence>